<dbReference type="Gene3D" id="3.55.50.30">
    <property type="match status" value="1"/>
</dbReference>
<dbReference type="Pfam" id="PF00593">
    <property type="entry name" value="TonB_dep_Rec_b-barrel"/>
    <property type="match status" value="1"/>
</dbReference>
<keyword evidence="12 17" id="KW-0675">Receptor</keyword>
<evidence type="ECO:0000256" key="13">
    <source>
        <dbReference type="ARBA" id="ARBA00023237"/>
    </source>
</evidence>
<name>A0A494Y4L0_9BURK</name>
<dbReference type="InterPro" id="IPR000531">
    <property type="entry name" value="Beta-barrel_TonB"/>
</dbReference>
<accession>A0A494Y4L0</accession>
<evidence type="ECO:0000313" key="18">
    <source>
        <dbReference type="Proteomes" id="UP000270342"/>
    </source>
</evidence>
<keyword evidence="7" id="KW-0732">Signal</keyword>
<dbReference type="CDD" id="cd01347">
    <property type="entry name" value="ligand_gated_channel"/>
    <property type="match status" value="1"/>
</dbReference>
<dbReference type="InterPro" id="IPR011662">
    <property type="entry name" value="Secretin/TonB_short_N"/>
</dbReference>
<proteinExistence type="inferred from homology"/>
<keyword evidence="11 14" id="KW-0472">Membrane</keyword>
<keyword evidence="3 14" id="KW-0813">Transport</keyword>
<evidence type="ECO:0000256" key="14">
    <source>
        <dbReference type="PROSITE-ProRule" id="PRU01360"/>
    </source>
</evidence>
<evidence type="ECO:0000256" key="5">
    <source>
        <dbReference type="ARBA" id="ARBA00022496"/>
    </source>
</evidence>
<dbReference type="InterPro" id="IPR037066">
    <property type="entry name" value="Plug_dom_sf"/>
</dbReference>
<dbReference type="PROSITE" id="PS52016">
    <property type="entry name" value="TONB_DEPENDENT_REC_3"/>
    <property type="match status" value="1"/>
</dbReference>
<evidence type="ECO:0000256" key="1">
    <source>
        <dbReference type="ARBA" id="ARBA00004571"/>
    </source>
</evidence>
<dbReference type="Pfam" id="PF07660">
    <property type="entry name" value="STN"/>
    <property type="match status" value="1"/>
</dbReference>
<dbReference type="SUPFAM" id="SSF56935">
    <property type="entry name" value="Porins"/>
    <property type="match status" value="1"/>
</dbReference>
<evidence type="ECO:0000256" key="3">
    <source>
        <dbReference type="ARBA" id="ARBA00022448"/>
    </source>
</evidence>
<keyword evidence="5" id="KW-0410">Iron transport</keyword>
<keyword evidence="4 14" id="KW-1134">Transmembrane beta strand</keyword>
<dbReference type="InterPro" id="IPR036942">
    <property type="entry name" value="Beta-barrel_TonB_sf"/>
</dbReference>
<dbReference type="Proteomes" id="UP000270342">
    <property type="component" value="Unassembled WGS sequence"/>
</dbReference>
<dbReference type="Gene3D" id="2.170.130.10">
    <property type="entry name" value="TonB-dependent receptor, plug domain"/>
    <property type="match status" value="1"/>
</dbReference>
<feature type="domain" description="Secretin/TonB short N-terminal" evidence="16">
    <location>
        <begin position="83"/>
        <end position="134"/>
    </location>
</feature>
<dbReference type="GO" id="GO:0009279">
    <property type="term" value="C:cell outer membrane"/>
    <property type="evidence" value="ECO:0007669"/>
    <property type="project" value="UniProtKB-SubCell"/>
</dbReference>
<evidence type="ECO:0000259" key="16">
    <source>
        <dbReference type="SMART" id="SM00965"/>
    </source>
</evidence>
<evidence type="ECO:0000313" key="17">
    <source>
        <dbReference type="EMBL" id="RKP57618.1"/>
    </source>
</evidence>
<gene>
    <name evidence="17" type="ORF">D7S86_06615</name>
</gene>
<evidence type="ECO:0000256" key="9">
    <source>
        <dbReference type="ARBA" id="ARBA00023065"/>
    </source>
</evidence>
<dbReference type="PANTHER" id="PTHR32552">
    <property type="entry name" value="FERRICHROME IRON RECEPTOR-RELATED"/>
    <property type="match status" value="1"/>
</dbReference>
<keyword evidence="13 14" id="KW-0998">Cell outer membrane</keyword>
<dbReference type="SMART" id="SM00965">
    <property type="entry name" value="STN"/>
    <property type="match status" value="1"/>
</dbReference>
<keyword evidence="18" id="KW-1185">Reference proteome</keyword>
<organism evidence="17 18">
    <name type="scientific">Pararobbsia silviterrae</name>
    <dbReference type="NCBI Taxonomy" id="1792498"/>
    <lineage>
        <taxon>Bacteria</taxon>
        <taxon>Pseudomonadati</taxon>
        <taxon>Pseudomonadota</taxon>
        <taxon>Betaproteobacteria</taxon>
        <taxon>Burkholderiales</taxon>
        <taxon>Burkholderiaceae</taxon>
        <taxon>Pararobbsia</taxon>
    </lineage>
</organism>
<evidence type="ECO:0000256" key="10">
    <source>
        <dbReference type="ARBA" id="ARBA00023077"/>
    </source>
</evidence>
<keyword evidence="6 14" id="KW-0812">Transmembrane</keyword>
<dbReference type="InterPro" id="IPR010105">
    <property type="entry name" value="TonB_sidphr_rcpt"/>
</dbReference>
<evidence type="ECO:0000256" key="8">
    <source>
        <dbReference type="ARBA" id="ARBA00023004"/>
    </source>
</evidence>
<evidence type="ECO:0000256" key="6">
    <source>
        <dbReference type="ARBA" id="ARBA00022692"/>
    </source>
</evidence>
<sequence>MASRTTRFSPDVDTTARTRFTSKARRISLAVHLALPIASAASLSWVSTCAHAQSAASAATLHYALPAGPLDHALASFAAYAGVSVSYAPGTVEGKQSPGLTGTYTVREGLDKLLAGTGLEAASADDKAYVIQKASAGATPSTPASHTDTVPTLPLVTVNSSVDTGSSNGFVTTQSTTAMRTDTAIADTPQSVTVVDQSVMQSQQSRSLSDALQNVSGVTVAPSTLGPTVSIRGFDAPVMTDGMNSVTSSLFSTQQGASSLNVPIAAVQQLEVLKGADAIIAGPSNPGGIVNLVLKQPQTDPVREVSMQLGPYGDILSSLDLAGAMFGDDRISYRLVISGEHSGQSQGDYDGMHDFYIAPSVRWKSGDTDLIVGFSQNTSHEPFPWFTILLPTGPVTDPVRFGTAADNITENDTAVYYNLEEKLTDNITFRSKARYDAELTGTTGMNFLTTLNVGAGEQAFYIPFSQFTQSDRWTFDNSVQAKFSIGPVAQTVVGGFTYSKMNGIASAYSGLPILTSIYAPQFPSTGFPYGLAYNINDHINNEYLQDQIAVGRLHVVVNLSYSQAWGWSATQPDQPSQHGWSPNIGAVYQLTDSVGLYANAMKSFTPQIALTPTGSFSPPDTGRSAEAGFKIDLADDRLTSTISFYRTALINKAVSDPAEPGYYLVLPQTTSRGVEIDVQGSPYKGVNLIGSYTYADFLSQPTSGFSAIPRHTASFWATYDFQNAALHGWGFGAGIKARSDYAITTSANATYDIAGQAEVDAGVYYKAKKWSMRLGVQNLFDRRLYSDYSAENDIYIEPGRTVLLTGTYDF</sequence>
<dbReference type="InterPro" id="IPR039426">
    <property type="entry name" value="TonB-dep_rcpt-like"/>
</dbReference>
<comment type="subcellular location">
    <subcellularLocation>
        <location evidence="1 14">Cell outer membrane</location>
        <topology evidence="1 14">Multi-pass membrane protein</topology>
    </subcellularLocation>
</comment>
<keyword evidence="9" id="KW-0406">Ion transport</keyword>
<dbReference type="RefSeq" id="WP_121084769.1">
    <property type="nucleotide sequence ID" value="NZ_RBZU01000002.1"/>
</dbReference>
<evidence type="ECO:0000256" key="2">
    <source>
        <dbReference type="ARBA" id="ARBA00009810"/>
    </source>
</evidence>
<dbReference type="Pfam" id="PF07715">
    <property type="entry name" value="Plug"/>
    <property type="match status" value="1"/>
</dbReference>
<evidence type="ECO:0000256" key="7">
    <source>
        <dbReference type="ARBA" id="ARBA00022729"/>
    </source>
</evidence>
<dbReference type="EMBL" id="RBZU01000002">
    <property type="protein sequence ID" value="RKP57618.1"/>
    <property type="molecule type" value="Genomic_DNA"/>
</dbReference>
<keyword evidence="10 15" id="KW-0798">TonB box</keyword>
<dbReference type="NCBIfam" id="TIGR01783">
    <property type="entry name" value="TonB-siderophor"/>
    <property type="match status" value="1"/>
</dbReference>
<evidence type="ECO:0000256" key="12">
    <source>
        <dbReference type="ARBA" id="ARBA00023170"/>
    </source>
</evidence>
<dbReference type="AlphaFoldDB" id="A0A494Y4L0"/>
<protein>
    <submittedName>
        <fullName evidence="17">TonB-dependent siderophore receptor</fullName>
    </submittedName>
</protein>
<comment type="caution">
    <text evidence="17">The sequence shown here is derived from an EMBL/GenBank/DDBJ whole genome shotgun (WGS) entry which is preliminary data.</text>
</comment>
<keyword evidence="8" id="KW-0408">Iron</keyword>
<evidence type="ECO:0000256" key="4">
    <source>
        <dbReference type="ARBA" id="ARBA00022452"/>
    </source>
</evidence>
<dbReference type="Gene3D" id="2.40.170.20">
    <property type="entry name" value="TonB-dependent receptor, beta-barrel domain"/>
    <property type="match status" value="1"/>
</dbReference>
<reference evidence="17 18" key="1">
    <citation type="submission" date="2018-10" db="EMBL/GenBank/DDBJ databases">
        <title>Robbsia sp. DHC34, isolated from soil.</title>
        <authorList>
            <person name="Gao Z.-H."/>
            <person name="Qiu L.-H."/>
        </authorList>
    </citation>
    <scope>NUCLEOTIDE SEQUENCE [LARGE SCALE GENOMIC DNA]</scope>
    <source>
        <strain evidence="17 18">DHC34</strain>
    </source>
</reference>
<evidence type="ECO:0000256" key="15">
    <source>
        <dbReference type="RuleBase" id="RU003357"/>
    </source>
</evidence>
<dbReference type="GO" id="GO:0015344">
    <property type="term" value="F:siderophore uptake transmembrane transporter activity"/>
    <property type="evidence" value="ECO:0007669"/>
    <property type="project" value="TreeGrafter"/>
</dbReference>
<dbReference type="GO" id="GO:0015891">
    <property type="term" value="P:siderophore transport"/>
    <property type="evidence" value="ECO:0007669"/>
    <property type="project" value="InterPro"/>
</dbReference>
<dbReference type="InterPro" id="IPR012910">
    <property type="entry name" value="Plug_dom"/>
</dbReference>
<dbReference type="GO" id="GO:0038023">
    <property type="term" value="F:signaling receptor activity"/>
    <property type="evidence" value="ECO:0007669"/>
    <property type="project" value="InterPro"/>
</dbReference>
<dbReference type="OrthoDB" id="174652at2"/>
<dbReference type="PANTHER" id="PTHR32552:SF68">
    <property type="entry name" value="FERRICHROME OUTER MEMBRANE TRANSPORTER_PHAGE RECEPTOR"/>
    <property type="match status" value="1"/>
</dbReference>
<evidence type="ECO:0000256" key="11">
    <source>
        <dbReference type="ARBA" id="ARBA00023136"/>
    </source>
</evidence>
<comment type="similarity">
    <text evidence="2 14 15">Belongs to the TonB-dependent receptor family.</text>
</comment>